<reference evidence="1 2" key="1">
    <citation type="journal article" date="2013" name="Genome Announc.">
        <title>Genome Sequence of the Sulfate-Reducing Bacterium Desulfotomaculum hydrothermale Lam5(T).</title>
        <authorList>
            <person name="Amin O."/>
            <person name="Fardeau M.L."/>
            <person name="Valette O."/>
            <person name="Hirschler-Rea A."/>
            <person name="Barbe V."/>
            <person name="Medigue C."/>
            <person name="Vacherie B."/>
            <person name="Ollivier B."/>
            <person name="Bertin P.N."/>
            <person name="Dolla A."/>
        </authorList>
    </citation>
    <scope>NUCLEOTIDE SEQUENCE [LARGE SCALE GENOMIC DNA]</scope>
    <source>
        <strain evidence="2">Lam5 / DSM 18033</strain>
    </source>
</reference>
<name>K8DZ31_9FIRM</name>
<sequence>MATLCEICAKATPMLCPWIDKGDRTGLEYKVKSVPAPFNSTRKYEIVTVLGCERFKRGPLPPLGRR</sequence>
<gene>
    <name evidence="1" type="ORF">DESHY_20131</name>
</gene>
<dbReference type="Proteomes" id="UP000009315">
    <property type="component" value="Unassembled WGS sequence"/>
</dbReference>
<dbReference type="EMBL" id="CAOS01000009">
    <property type="protein sequence ID" value="CCO08262.1"/>
    <property type="molecule type" value="Genomic_DNA"/>
</dbReference>
<keyword evidence="2" id="KW-1185">Reference proteome</keyword>
<protein>
    <submittedName>
        <fullName evidence="1">Uncharacterized protein</fullName>
    </submittedName>
</protein>
<evidence type="ECO:0000313" key="1">
    <source>
        <dbReference type="EMBL" id="CCO08262.1"/>
    </source>
</evidence>
<dbReference type="AlphaFoldDB" id="K8DZ31"/>
<evidence type="ECO:0000313" key="2">
    <source>
        <dbReference type="Proteomes" id="UP000009315"/>
    </source>
</evidence>
<dbReference type="STRING" id="1121428.DESHY_20131"/>
<accession>K8DZ31</accession>
<organism evidence="1 2">
    <name type="scientific">Desulforamulus hydrothermalis Lam5 = DSM 18033</name>
    <dbReference type="NCBI Taxonomy" id="1121428"/>
    <lineage>
        <taxon>Bacteria</taxon>
        <taxon>Bacillati</taxon>
        <taxon>Bacillota</taxon>
        <taxon>Clostridia</taxon>
        <taxon>Eubacteriales</taxon>
        <taxon>Peptococcaceae</taxon>
        <taxon>Desulforamulus</taxon>
    </lineage>
</organism>
<proteinExistence type="predicted"/>
<comment type="caution">
    <text evidence="1">The sequence shown here is derived from an EMBL/GenBank/DDBJ whole genome shotgun (WGS) entry which is preliminary data.</text>
</comment>